<evidence type="ECO:0000313" key="1">
    <source>
        <dbReference type="EMBL" id="GJT28440.1"/>
    </source>
</evidence>
<comment type="caution">
    <text evidence="1">The sequence shown here is derived from an EMBL/GenBank/DDBJ whole genome shotgun (WGS) entry which is preliminary data.</text>
</comment>
<proteinExistence type="predicted"/>
<organism evidence="1 2">
    <name type="scientific">Tanacetum coccineum</name>
    <dbReference type="NCBI Taxonomy" id="301880"/>
    <lineage>
        <taxon>Eukaryota</taxon>
        <taxon>Viridiplantae</taxon>
        <taxon>Streptophyta</taxon>
        <taxon>Embryophyta</taxon>
        <taxon>Tracheophyta</taxon>
        <taxon>Spermatophyta</taxon>
        <taxon>Magnoliopsida</taxon>
        <taxon>eudicotyledons</taxon>
        <taxon>Gunneridae</taxon>
        <taxon>Pentapetalae</taxon>
        <taxon>asterids</taxon>
        <taxon>campanulids</taxon>
        <taxon>Asterales</taxon>
        <taxon>Asteraceae</taxon>
        <taxon>Asteroideae</taxon>
        <taxon>Anthemideae</taxon>
        <taxon>Anthemidinae</taxon>
        <taxon>Tanacetum</taxon>
    </lineage>
</organism>
<gene>
    <name evidence="1" type="ORF">Tco_0908715</name>
</gene>
<evidence type="ECO:0008006" key="3">
    <source>
        <dbReference type="Google" id="ProtNLM"/>
    </source>
</evidence>
<dbReference type="Proteomes" id="UP001151760">
    <property type="component" value="Unassembled WGS sequence"/>
</dbReference>
<keyword evidence="2" id="KW-1185">Reference proteome</keyword>
<reference evidence="1" key="2">
    <citation type="submission" date="2022-01" db="EMBL/GenBank/DDBJ databases">
        <authorList>
            <person name="Yamashiro T."/>
            <person name="Shiraishi A."/>
            <person name="Satake H."/>
            <person name="Nakayama K."/>
        </authorList>
    </citation>
    <scope>NUCLEOTIDE SEQUENCE</scope>
</reference>
<protein>
    <recommendedName>
        <fullName evidence="3">Reverse transcriptase</fullName>
    </recommendedName>
</protein>
<dbReference type="PANTHER" id="PTHR11439">
    <property type="entry name" value="GAG-POL-RELATED RETROTRANSPOSON"/>
    <property type="match status" value="1"/>
</dbReference>
<dbReference type="PANTHER" id="PTHR11439:SF470">
    <property type="entry name" value="CYSTEINE-RICH RLK (RECEPTOR-LIKE PROTEIN KINASE) 8"/>
    <property type="match status" value="1"/>
</dbReference>
<reference evidence="1" key="1">
    <citation type="journal article" date="2022" name="Int. J. Mol. Sci.">
        <title>Draft Genome of Tanacetum Coccineum: Genomic Comparison of Closely Related Tanacetum-Family Plants.</title>
        <authorList>
            <person name="Yamashiro T."/>
            <person name="Shiraishi A."/>
            <person name="Nakayama K."/>
            <person name="Satake H."/>
        </authorList>
    </citation>
    <scope>NUCLEOTIDE SEQUENCE</scope>
</reference>
<evidence type="ECO:0000313" key="2">
    <source>
        <dbReference type="Proteomes" id="UP001151760"/>
    </source>
</evidence>
<sequence>MVNNAWIEAMQEELHQFERLDLRDIVRQKKKEIDFEESLHRLLGWKQKLGWKCTLISQMDLLIHIIMTKSIVLRRHCMASAALYGRAKYAQGILKKHGMTLCDSIGTPMATKPLNSNFSGTPVDQTKYCSMVWALMYLTSSIPDIIHATCYCARYQARLNSDYTGCLDTRKSISSGIQFLKGDKLVSWSSKKEDCTSMSAAKAEYLTCSLKLFEKKVYGFVRQLGMRCLTPAELETLTNESA</sequence>
<accession>A0ABQ5CMX8</accession>
<dbReference type="EMBL" id="BQNB010014460">
    <property type="protein sequence ID" value="GJT28440.1"/>
    <property type="molecule type" value="Genomic_DNA"/>
</dbReference>
<name>A0ABQ5CMX8_9ASTR</name>